<sequence>MVAVVGPQYLLLIYFYCPSRLAKCCLSYPEPCKLPCYKPRVSPVILSHSGVQRSRLDLTPAWNSHYLIMFSETLRCRARLLAED</sequence>
<dbReference type="EMBL" id="JAGMUX010000007">
    <property type="protein sequence ID" value="KAH7253765.1"/>
    <property type="molecule type" value="Genomic_DNA"/>
</dbReference>
<dbReference type="GeneID" id="70222562"/>
<dbReference type="AlphaFoldDB" id="A0A9P9H9Z7"/>
<organism evidence="1 2">
    <name type="scientific">Fusarium redolens</name>
    <dbReference type="NCBI Taxonomy" id="48865"/>
    <lineage>
        <taxon>Eukaryota</taxon>
        <taxon>Fungi</taxon>
        <taxon>Dikarya</taxon>
        <taxon>Ascomycota</taxon>
        <taxon>Pezizomycotina</taxon>
        <taxon>Sordariomycetes</taxon>
        <taxon>Hypocreomycetidae</taxon>
        <taxon>Hypocreales</taxon>
        <taxon>Nectriaceae</taxon>
        <taxon>Fusarium</taxon>
        <taxon>Fusarium redolens species complex</taxon>
    </lineage>
</organism>
<evidence type="ECO:0000313" key="2">
    <source>
        <dbReference type="Proteomes" id="UP000720189"/>
    </source>
</evidence>
<gene>
    <name evidence="1" type="ORF">BKA55DRAFT_566224</name>
</gene>
<evidence type="ECO:0000313" key="1">
    <source>
        <dbReference type="EMBL" id="KAH7253765.1"/>
    </source>
</evidence>
<comment type="caution">
    <text evidence="1">The sequence shown here is derived from an EMBL/GenBank/DDBJ whole genome shotgun (WGS) entry which is preliminary data.</text>
</comment>
<keyword evidence="2" id="KW-1185">Reference proteome</keyword>
<reference evidence="1" key="1">
    <citation type="journal article" date="2021" name="Nat. Commun.">
        <title>Genetic determinants of endophytism in the Arabidopsis root mycobiome.</title>
        <authorList>
            <person name="Mesny F."/>
            <person name="Miyauchi S."/>
            <person name="Thiergart T."/>
            <person name="Pickel B."/>
            <person name="Atanasova L."/>
            <person name="Karlsson M."/>
            <person name="Huettel B."/>
            <person name="Barry K.W."/>
            <person name="Haridas S."/>
            <person name="Chen C."/>
            <person name="Bauer D."/>
            <person name="Andreopoulos W."/>
            <person name="Pangilinan J."/>
            <person name="LaButti K."/>
            <person name="Riley R."/>
            <person name="Lipzen A."/>
            <person name="Clum A."/>
            <person name="Drula E."/>
            <person name="Henrissat B."/>
            <person name="Kohler A."/>
            <person name="Grigoriev I.V."/>
            <person name="Martin F.M."/>
            <person name="Hacquard S."/>
        </authorList>
    </citation>
    <scope>NUCLEOTIDE SEQUENCE</scope>
    <source>
        <strain evidence="1">MPI-CAGE-AT-0023</strain>
    </source>
</reference>
<dbReference type="RefSeq" id="XP_046050012.1">
    <property type="nucleotide sequence ID" value="XM_046192608.1"/>
</dbReference>
<dbReference type="Proteomes" id="UP000720189">
    <property type="component" value="Unassembled WGS sequence"/>
</dbReference>
<accession>A0A9P9H9Z7</accession>
<name>A0A9P9H9Z7_FUSRE</name>
<protein>
    <submittedName>
        <fullName evidence="1">Uncharacterized protein</fullName>
    </submittedName>
</protein>
<proteinExistence type="predicted"/>